<proteinExistence type="predicted"/>
<evidence type="ECO:0000313" key="4">
    <source>
        <dbReference type="Proteomes" id="UP001211005"/>
    </source>
</evidence>
<name>A0ABY7LKJ0_9BACT</name>
<evidence type="ECO:0000259" key="2">
    <source>
        <dbReference type="PROSITE" id="PS50853"/>
    </source>
</evidence>
<dbReference type="Pfam" id="PF23759">
    <property type="entry name" value="GBD_T9SS_assoc"/>
    <property type="match status" value="1"/>
</dbReference>
<keyword evidence="1" id="KW-0732">Signal</keyword>
<dbReference type="InterPro" id="IPR013783">
    <property type="entry name" value="Ig-like_fold"/>
</dbReference>
<dbReference type="PROSITE" id="PS50853">
    <property type="entry name" value="FN3"/>
    <property type="match status" value="1"/>
</dbReference>
<keyword evidence="4" id="KW-1185">Reference proteome</keyword>
<dbReference type="Pfam" id="PF00041">
    <property type="entry name" value="fn3"/>
    <property type="match status" value="1"/>
</dbReference>
<dbReference type="InterPro" id="IPR056600">
    <property type="entry name" value="GBD_T9SS_assoc"/>
</dbReference>
<evidence type="ECO:0000313" key="3">
    <source>
        <dbReference type="EMBL" id="WBA40955.1"/>
    </source>
</evidence>
<dbReference type="SMART" id="SM00060">
    <property type="entry name" value="FN3"/>
    <property type="match status" value="1"/>
</dbReference>
<gene>
    <name evidence="3" type="ORF">O3303_14115</name>
</gene>
<dbReference type="Pfam" id="PF18962">
    <property type="entry name" value="Por_Secre_tail"/>
    <property type="match status" value="1"/>
</dbReference>
<evidence type="ECO:0000256" key="1">
    <source>
        <dbReference type="SAM" id="SignalP"/>
    </source>
</evidence>
<accession>A0ABY7LKJ0</accession>
<dbReference type="EMBL" id="CP114767">
    <property type="protein sequence ID" value="WBA40955.1"/>
    <property type="molecule type" value="Genomic_DNA"/>
</dbReference>
<feature type="chain" id="PRO_5045150922" evidence="1">
    <location>
        <begin position="36"/>
        <end position="809"/>
    </location>
</feature>
<dbReference type="CDD" id="cd00063">
    <property type="entry name" value="FN3"/>
    <property type="match status" value="1"/>
</dbReference>
<dbReference type="InterPro" id="IPR026444">
    <property type="entry name" value="Secre_tail"/>
</dbReference>
<sequence>MTATHYSSTGWLSAKLRPRLVALATALLMAPAAWAQIEVPAGNPNGGTSRRPLATYFGYERSAMIYTAAEIGTSGNLTRVGFYVSAVATPGATPTKIYLKTVANATFAAATTVAAEETGATLVYDATIPAASFTPDTWVSVPLSAPFAYNGTSNLEVIVETNATGAGNEPIAGKAFRYSSTGTGNNRTQLWATDTNPPTTAGTLSLLRPNIQLTGLAPLSCPPVTGITVSNITPTSAQIAFTPGAASTSYTVTYTPAGGTATTVTPAPTASPISLTGLTSGTAYTVTITGNCSGSTTSPVATTSFSTTVVAPGNDNCATATALTVGTSCTPTTTTNLGATASTGVPAPNSTGTGCFVAATPVSNDVWYSMVVPASGAVTVTTSAVTGSLVEDTGLVLYTGACGTLTEVACSDDATGLFSSTTASGLTPGSTIYARVWSFGTTPTGQFGICAFSLPANDAAVQAIYSVGKAPVSAPQVVQAVIRNNGSTALTNVPVTLNVTGATTFADAKIIPTLAVGASAIVTFTSYTPAAIGANTLTVTLQPDGLNTNNTQTFAQLVTANSISYLNDSQPVTASVSVSSTTPGGTLAVKYNINSSANIGEVKLNFLAIPTTTSTYQVVILNASATGTPGTVVFTSPTLNRPTAAGVVTVPVTGVTVNGTFFVGLREVSGGVAIGYQVENPLRSGTFFFQTTAAGAWSDVNTTTLQTRLGIEVGFSSRVLSNNSPALARSISMFPNPSQGQVTLDIRDAKAKGAMQVQVTNTLGQVVHRATVQDNAVNKLDLSGLATGMYVLRVQSGSEYSIRQLVLTK</sequence>
<protein>
    <submittedName>
        <fullName evidence="3">T9SS type A sorting domain-containing protein</fullName>
    </submittedName>
</protein>
<dbReference type="NCBIfam" id="TIGR04183">
    <property type="entry name" value="Por_Secre_tail"/>
    <property type="match status" value="1"/>
</dbReference>
<feature type="signal peptide" evidence="1">
    <location>
        <begin position="1"/>
        <end position="35"/>
    </location>
</feature>
<dbReference type="InterPro" id="IPR003961">
    <property type="entry name" value="FN3_dom"/>
</dbReference>
<dbReference type="RefSeq" id="WP_269559041.1">
    <property type="nucleotide sequence ID" value="NZ_CP114767.1"/>
</dbReference>
<organism evidence="3 4">
    <name type="scientific">Hymenobacter canadensis</name>
    <dbReference type="NCBI Taxonomy" id="2999067"/>
    <lineage>
        <taxon>Bacteria</taxon>
        <taxon>Pseudomonadati</taxon>
        <taxon>Bacteroidota</taxon>
        <taxon>Cytophagia</taxon>
        <taxon>Cytophagales</taxon>
        <taxon>Hymenobacteraceae</taxon>
        <taxon>Hymenobacter</taxon>
    </lineage>
</organism>
<dbReference type="SUPFAM" id="SSF49265">
    <property type="entry name" value="Fibronectin type III"/>
    <property type="match status" value="1"/>
</dbReference>
<feature type="domain" description="Fibronectin type-III" evidence="2">
    <location>
        <begin position="223"/>
        <end position="313"/>
    </location>
</feature>
<reference evidence="3 4" key="1">
    <citation type="submission" date="2022-12" db="EMBL/GenBank/DDBJ databases">
        <title>Hymenobacter canadensis sp. nov. isolated from lake water of the Cambridge Bay, Canada.</title>
        <authorList>
            <person name="Kim W.H."/>
            <person name="Lee Y.M."/>
        </authorList>
    </citation>
    <scope>NUCLEOTIDE SEQUENCE [LARGE SCALE GENOMIC DNA]</scope>
    <source>
        <strain evidence="3 4">PAMC 29467</strain>
    </source>
</reference>
<dbReference type="InterPro" id="IPR036116">
    <property type="entry name" value="FN3_sf"/>
</dbReference>
<dbReference type="Proteomes" id="UP001211005">
    <property type="component" value="Chromosome"/>
</dbReference>
<dbReference type="Gene3D" id="2.60.40.10">
    <property type="entry name" value="Immunoglobulins"/>
    <property type="match status" value="2"/>
</dbReference>